<dbReference type="Gene3D" id="4.10.60.10">
    <property type="entry name" value="Zinc finger, CCHC-type"/>
    <property type="match status" value="1"/>
</dbReference>
<protein>
    <submittedName>
        <fullName evidence="2">Uncharacterized protein</fullName>
    </submittedName>
</protein>
<organism evidence="2 3">
    <name type="scientific">Vigna mungo</name>
    <name type="common">Black gram</name>
    <name type="synonym">Phaseolus mungo</name>
    <dbReference type="NCBI Taxonomy" id="3915"/>
    <lineage>
        <taxon>Eukaryota</taxon>
        <taxon>Viridiplantae</taxon>
        <taxon>Streptophyta</taxon>
        <taxon>Embryophyta</taxon>
        <taxon>Tracheophyta</taxon>
        <taxon>Spermatophyta</taxon>
        <taxon>Magnoliopsida</taxon>
        <taxon>eudicotyledons</taxon>
        <taxon>Gunneridae</taxon>
        <taxon>Pentapetalae</taxon>
        <taxon>rosids</taxon>
        <taxon>fabids</taxon>
        <taxon>Fabales</taxon>
        <taxon>Fabaceae</taxon>
        <taxon>Papilionoideae</taxon>
        <taxon>50 kb inversion clade</taxon>
        <taxon>NPAAA clade</taxon>
        <taxon>indigoferoid/millettioid clade</taxon>
        <taxon>Phaseoleae</taxon>
        <taxon>Vigna</taxon>
    </lineage>
</organism>
<name>A0AAQ3MPT9_VIGMU</name>
<dbReference type="PANTHER" id="PTHR34222:SF99">
    <property type="entry name" value="PROTEIN, PUTATIVE-RELATED"/>
    <property type="match status" value="1"/>
</dbReference>
<evidence type="ECO:0000313" key="3">
    <source>
        <dbReference type="Proteomes" id="UP001374535"/>
    </source>
</evidence>
<sequence>MFLQNALHHFTRKHENRALQFLRGLNEQYGNIQSHVLLMDFIPLVSKIFSYVIQQERELVNNNFLNHLESKNVTATINTTTCSFCGKTSHTDTKCFKKHGFPAKPSPNKKYCSHCGKTNHTVDVCYKKHGFLPSHKLYNDKSLRSRNQDSNGDNQGETSDHEIRLTK</sequence>
<keyword evidence="3" id="KW-1185">Reference proteome</keyword>
<dbReference type="Proteomes" id="UP001374535">
    <property type="component" value="Chromosome 10"/>
</dbReference>
<feature type="compositionally biased region" description="Polar residues" evidence="1">
    <location>
        <begin position="148"/>
        <end position="157"/>
    </location>
</feature>
<dbReference type="AlphaFoldDB" id="A0AAQ3MPT9"/>
<proteinExistence type="predicted"/>
<dbReference type="EMBL" id="CP144691">
    <property type="protein sequence ID" value="WVY94850.1"/>
    <property type="molecule type" value="Genomic_DNA"/>
</dbReference>
<accession>A0AAQ3MPT9</accession>
<feature type="compositionally biased region" description="Basic and acidic residues" evidence="1">
    <location>
        <begin position="158"/>
        <end position="167"/>
    </location>
</feature>
<gene>
    <name evidence="2" type="ORF">V8G54_033938</name>
</gene>
<evidence type="ECO:0000256" key="1">
    <source>
        <dbReference type="SAM" id="MobiDB-lite"/>
    </source>
</evidence>
<evidence type="ECO:0000313" key="2">
    <source>
        <dbReference type="EMBL" id="WVY94850.1"/>
    </source>
</evidence>
<feature type="region of interest" description="Disordered" evidence="1">
    <location>
        <begin position="142"/>
        <end position="167"/>
    </location>
</feature>
<dbReference type="PANTHER" id="PTHR34222">
    <property type="entry name" value="GAG_PRE-INTEGRS DOMAIN-CONTAINING PROTEIN"/>
    <property type="match status" value="1"/>
</dbReference>
<reference evidence="2 3" key="1">
    <citation type="journal article" date="2023" name="Life. Sci Alliance">
        <title>Evolutionary insights into 3D genome organization and epigenetic landscape of Vigna mungo.</title>
        <authorList>
            <person name="Junaid A."/>
            <person name="Singh B."/>
            <person name="Bhatia S."/>
        </authorList>
    </citation>
    <scope>NUCLEOTIDE SEQUENCE [LARGE SCALE GENOMIC DNA]</scope>
    <source>
        <strain evidence="2">Urdbean</strain>
    </source>
</reference>